<feature type="domain" description="FAD-binding FR-type" evidence="8">
    <location>
        <begin position="10"/>
        <end position="114"/>
    </location>
</feature>
<dbReference type="Gene3D" id="3.10.20.30">
    <property type="match status" value="1"/>
</dbReference>
<keyword evidence="1" id="KW-0285">Flavoprotein</keyword>
<keyword evidence="6" id="KW-0411">Iron-sulfur</keyword>
<dbReference type="InterPro" id="IPR050415">
    <property type="entry name" value="MRET"/>
</dbReference>
<sequence>MTNPTADAAHGLLRVRVSHREVQAEDVVALTLVPIDEAPDALPAFDAGAHIDLHLPNGLVRQYSLCNAPHERGHYLVAVLREPAGRGGSACVHEALHAGTELHIGRPRNAFALAPCPHTLLLAGGIGLTPLLAMAEQLWAQQQPFELHICTRSAARLPFRQRLQAAPWSAHVHLHHDDGPPTQKLDAHTLLSRSPHGTQVWVCGPAGFIGHVRDRAQALGWPADRVHAEHFAATPGHAVGAQAADGAFTVEWQPTGQRVAVPPGTSVAQALEAAGIALALSCEQGICGSCSVRLVAGEPDHRDQFYTAAEHADPGHFTPCCSRSHSPLLVLAHH</sequence>
<dbReference type="KEGG" id="hpse:HPF_01735"/>
<evidence type="ECO:0000256" key="2">
    <source>
        <dbReference type="ARBA" id="ARBA00022714"/>
    </source>
</evidence>
<dbReference type="InterPro" id="IPR001041">
    <property type="entry name" value="2Fe-2S_ferredoxin-type"/>
</dbReference>
<dbReference type="CDD" id="cd00207">
    <property type="entry name" value="fer2"/>
    <property type="match status" value="1"/>
</dbReference>
<dbReference type="AlphaFoldDB" id="A0A4P6WRH2"/>
<dbReference type="Gene3D" id="2.40.30.10">
    <property type="entry name" value="Translation factors"/>
    <property type="match status" value="1"/>
</dbReference>
<dbReference type="GO" id="GO:0051537">
    <property type="term" value="F:2 iron, 2 sulfur cluster binding"/>
    <property type="evidence" value="ECO:0007669"/>
    <property type="project" value="UniProtKB-KW"/>
</dbReference>
<dbReference type="SUPFAM" id="SSF52343">
    <property type="entry name" value="Ferredoxin reductase-like, C-terminal NADP-linked domain"/>
    <property type="match status" value="1"/>
</dbReference>
<gene>
    <name evidence="9" type="primary">ophA1</name>
    <name evidence="9" type="ORF">HPF_01735</name>
</gene>
<keyword evidence="5" id="KW-0408">Iron</keyword>
<dbReference type="RefSeq" id="WP_133155586.1">
    <property type="nucleotide sequence ID" value="NZ_CP037867.1"/>
</dbReference>
<dbReference type="InterPro" id="IPR017927">
    <property type="entry name" value="FAD-bd_FR_type"/>
</dbReference>
<reference evidence="9 10" key="1">
    <citation type="submission" date="2019-03" db="EMBL/GenBank/DDBJ databases">
        <authorList>
            <person name="Sebastian G."/>
            <person name="Baumann P."/>
            <person name="Ruckert C."/>
            <person name="Kalinowski J."/>
            <person name="Nebel B."/>
            <person name="Takors R."/>
            <person name="Blombach B."/>
        </authorList>
    </citation>
    <scope>NUCLEOTIDE SEQUENCE [LARGE SCALE GENOMIC DNA]</scope>
    <source>
        <strain evidence="9 10">DSM 1084</strain>
    </source>
</reference>
<keyword evidence="3" id="KW-0479">Metal-binding</keyword>
<dbReference type="InterPro" id="IPR039261">
    <property type="entry name" value="FNR_nucleotide-bd"/>
</dbReference>
<dbReference type="PROSITE" id="PS51085">
    <property type="entry name" value="2FE2S_FER_2"/>
    <property type="match status" value="1"/>
</dbReference>
<keyword evidence="9" id="KW-0223">Dioxygenase</keyword>
<name>A0A4P6WRH2_HYDPS</name>
<dbReference type="Gene3D" id="3.40.50.80">
    <property type="entry name" value="Nucleotide-binding domain of ferredoxin-NADP reductase (FNR) module"/>
    <property type="match status" value="1"/>
</dbReference>
<feature type="domain" description="2Fe-2S ferredoxin-type" evidence="7">
    <location>
        <begin position="246"/>
        <end position="334"/>
    </location>
</feature>
<evidence type="ECO:0000259" key="7">
    <source>
        <dbReference type="PROSITE" id="PS51085"/>
    </source>
</evidence>
<dbReference type="InterPro" id="IPR012675">
    <property type="entry name" value="Beta-grasp_dom_sf"/>
</dbReference>
<dbReference type="Proteomes" id="UP000293912">
    <property type="component" value="Chromosome"/>
</dbReference>
<evidence type="ECO:0000313" key="10">
    <source>
        <dbReference type="Proteomes" id="UP000293912"/>
    </source>
</evidence>
<dbReference type="GO" id="GO:0051213">
    <property type="term" value="F:dioxygenase activity"/>
    <property type="evidence" value="ECO:0007669"/>
    <property type="project" value="UniProtKB-KW"/>
</dbReference>
<keyword evidence="10" id="KW-1185">Reference proteome</keyword>
<dbReference type="InterPro" id="IPR036010">
    <property type="entry name" value="2Fe-2S_ferredoxin-like_sf"/>
</dbReference>
<dbReference type="InterPro" id="IPR006058">
    <property type="entry name" value="2Fe2S_fd_BS"/>
</dbReference>
<evidence type="ECO:0000256" key="5">
    <source>
        <dbReference type="ARBA" id="ARBA00023004"/>
    </source>
</evidence>
<proteinExistence type="predicted"/>
<dbReference type="PROSITE" id="PS51384">
    <property type="entry name" value="FAD_FR"/>
    <property type="match status" value="1"/>
</dbReference>
<evidence type="ECO:0000256" key="3">
    <source>
        <dbReference type="ARBA" id="ARBA00022723"/>
    </source>
</evidence>
<organism evidence="9 10">
    <name type="scientific">Hydrogenophaga pseudoflava</name>
    <name type="common">Pseudomonas carboxydoflava</name>
    <dbReference type="NCBI Taxonomy" id="47421"/>
    <lineage>
        <taxon>Bacteria</taxon>
        <taxon>Pseudomonadati</taxon>
        <taxon>Pseudomonadota</taxon>
        <taxon>Betaproteobacteria</taxon>
        <taxon>Burkholderiales</taxon>
        <taxon>Comamonadaceae</taxon>
        <taxon>Hydrogenophaga</taxon>
    </lineage>
</organism>
<dbReference type="PANTHER" id="PTHR47354">
    <property type="entry name" value="NADH OXIDOREDUCTASE HCR"/>
    <property type="match status" value="1"/>
</dbReference>
<dbReference type="Pfam" id="PF00111">
    <property type="entry name" value="Fer2"/>
    <property type="match status" value="1"/>
</dbReference>
<dbReference type="EC" id="1.-.-.-" evidence="9"/>
<evidence type="ECO:0000259" key="8">
    <source>
        <dbReference type="PROSITE" id="PS51384"/>
    </source>
</evidence>
<protein>
    <submittedName>
        <fullName evidence="9">Phthalate dioxygenase reductase</fullName>
        <ecNumber evidence="9">1.-.-.-</ecNumber>
    </submittedName>
</protein>
<dbReference type="PRINTS" id="PR00409">
    <property type="entry name" value="PHDIOXRDTASE"/>
</dbReference>
<keyword evidence="4 9" id="KW-0560">Oxidoreductase</keyword>
<dbReference type="SUPFAM" id="SSF63380">
    <property type="entry name" value="Riboflavin synthase domain-like"/>
    <property type="match status" value="1"/>
</dbReference>
<evidence type="ECO:0000256" key="6">
    <source>
        <dbReference type="ARBA" id="ARBA00023014"/>
    </source>
</evidence>
<keyword evidence="2" id="KW-0001">2Fe-2S</keyword>
<dbReference type="PANTHER" id="PTHR47354:SF1">
    <property type="entry name" value="CARNITINE MONOOXYGENASE REDUCTASE SUBUNIT"/>
    <property type="match status" value="1"/>
</dbReference>
<dbReference type="SUPFAM" id="SSF54292">
    <property type="entry name" value="2Fe-2S ferredoxin-like"/>
    <property type="match status" value="1"/>
</dbReference>
<evidence type="ECO:0000313" key="9">
    <source>
        <dbReference type="EMBL" id="QBM26382.1"/>
    </source>
</evidence>
<dbReference type="GO" id="GO:0046872">
    <property type="term" value="F:metal ion binding"/>
    <property type="evidence" value="ECO:0007669"/>
    <property type="project" value="UniProtKB-KW"/>
</dbReference>
<dbReference type="CDD" id="cd06185">
    <property type="entry name" value="PDR_like"/>
    <property type="match status" value="1"/>
</dbReference>
<evidence type="ECO:0000256" key="4">
    <source>
        <dbReference type="ARBA" id="ARBA00023002"/>
    </source>
</evidence>
<accession>A0A4P6WRH2</accession>
<dbReference type="PROSITE" id="PS00197">
    <property type="entry name" value="2FE2S_FER_1"/>
    <property type="match status" value="1"/>
</dbReference>
<dbReference type="EMBL" id="CP037867">
    <property type="protein sequence ID" value="QBM26382.1"/>
    <property type="molecule type" value="Genomic_DNA"/>
</dbReference>
<evidence type="ECO:0000256" key="1">
    <source>
        <dbReference type="ARBA" id="ARBA00022630"/>
    </source>
</evidence>
<dbReference type="InterPro" id="IPR017938">
    <property type="entry name" value="Riboflavin_synthase-like_b-brl"/>
</dbReference>